<feature type="non-terminal residue" evidence="1">
    <location>
        <position position="1"/>
    </location>
</feature>
<organism evidence="1 2">
    <name type="scientific">Ignelater luminosus</name>
    <name type="common">Cucubano</name>
    <name type="synonym">Pyrophorus luminosus</name>
    <dbReference type="NCBI Taxonomy" id="2038154"/>
    <lineage>
        <taxon>Eukaryota</taxon>
        <taxon>Metazoa</taxon>
        <taxon>Ecdysozoa</taxon>
        <taxon>Arthropoda</taxon>
        <taxon>Hexapoda</taxon>
        <taxon>Insecta</taxon>
        <taxon>Pterygota</taxon>
        <taxon>Neoptera</taxon>
        <taxon>Endopterygota</taxon>
        <taxon>Coleoptera</taxon>
        <taxon>Polyphaga</taxon>
        <taxon>Elateriformia</taxon>
        <taxon>Elateroidea</taxon>
        <taxon>Elateridae</taxon>
        <taxon>Agrypninae</taxon>
        <taxon>Pyrophorini</taxon>
        <taxon>Ignelater</taxon>
    </lineage>
</organism>
<evidence type="ECO:0000313" key="1">
    <source>
        <dbReference type="EMBL" id="KAF2887337.1"/>
    </source>
</evidence>
<reference evidence="1" key="1">
    <citation type="submission" date="2019-08" db="EMBL/GenBank/DDBJ databases">
        <title>The genome of the North American firefly Photinus pyralis.</title>
        <authorList>
            <consortium name="Photinus pyralis genome working group"/>
            <person name="Fallon T.R."/>
            <person name="Sander Lower S.E."/>
            <person name="Weng J.-K."/>
        </authorList>
    </citation>
    <scope>NUCLEOTIDE SEQUENCE</scope>
    <source>
        <strain evidence="1">TRF0915ILg1</strain>
        <tissue evidence="1">Whole body</tissue>
    </source>
</reference>
<name>A0A8K0G3S1_IGNLU</name>
<sequence length="60" mass="6998">LVTSFNVLPLVTVPTRDDASLEELVNGRDGGFKHESYNNKLYRKYMEYLLPYFDKQGILE</sequence>
<evidence type="ECO:0000313" key="2">
    <source>
        <dbReference type="Proteomes" id="UP000801492"/>
    </source>
</evidence>
<proteinExistence type="predicted"/>
<gene>
    <name evidence="1" type="ORF">ILUMI_18836</name>
</gene>
<dbReference type="EMBL" id="VTPC01084011">
    <property type="protein sequence ID" value="KAF2887337.1"/>
    <property type="molecule type" value="Genomic_DNA"/>
</dbReference>
<comment type="caution">
    <text evidence="1">The sequence shown here is derived from an EMBL/GenBank/DDBJ whole genome shotgun (WGS) entry which is preliminary data.</text>
</comment>
<protein>
    <submittedName>
        <fullName evidence="1">Uncharacterized protein</fullName>
    </submittedName>
</protein>
<dbReference type="AlphaFoldDB" id="A0A8K0G3S1"/>
<dbReference type="Proteomes" id="UP000801492">
    <property type="component" value="Unassembled WGS sequence"/>
</dbReference>
<keyword evidence="2" id="KW-1185">Reference proteome</keyword>
<accession>A0A8K0G3S1</accession>